<dbReference type="GO" id="GO:0016651">
    <property type="term" value="F:oxidoreductase activity, acting on NAD(P)H"/>
    <property type="evidence" value="ECO:0007669"/>
    <property type="project" value="InterPro"/>
</dbReference>
<evidence type="ECO:0000256" key="1">
    <source>
        <dbReference type="ARBA" id="ARBA00023002"/>
    </source>
</evidence>
<keyword evidence="6" id="KW-1185">Reference proteome</keyword>
<dbReference type="PANTHER" id="PTHR43485:SF1">
    <property type="entry name" value="FORMATE HYDROGENLYASE SUBUNIT 5-RELATED"/>
    <property type="match status" value="1"/>
</dbReference>
<dbReference type="Gene3D" id="1.10.645.10">
    <property type="entry name" value="Cytochrome-c3 Hydrogenase, chain B"/>
    <property type="match status" value="1"/>
</dbReference>
<dbReference type="RefSeq" id="WP_092153737.1">
    <property type="nucleotide sequence ID" value="NZ_FNBX01000009.1"/>
</dbReference>
<dbReference type="SUPFAM" id="SSF143243">
    <property type="entry name" value="Nqo5-like"/>
    <property type="match status" value="1"/>
</dbReference>
<sequence>MLFDYRDTVPLAGMPPVSVEDLRDHIRARLAEGWRLLALFGLPEADAPRDLSGNIGLCCVLAQDSSHYLEALRTPPLRGFPSLAAACPQAQLFEREIFEQWGVEPLGHPWLKPVRRIPDAAQAQARTRAAGGPDAASAAGRAAPYPFYRVRGEEIHEVAVGPVHAGVIEPGHFRFQCYGENVLHLEIALGYQHRGLEKLLLEGAARRRLPLLECAAGDTTVGHATAHCVLLERLAGRVAAPRAQRLRRIGLELERLANHVGDLGAIAGDTGFLPTSSWNGRIRGDFLNLTASLCGNRFGRGLLRPGGVACDLAPEQCADLLARVREAGRDARGAVDVMLHSQSVLERLAGTGAVDAATARALGLVGPAARACGLALDARFHFPLADLPSVGCAVRVAEGGDVLARTLTRSAELDDALRLLELDLAALAAMPGNAAAPEAEDCAPLPPDTLGVAQVEGWRGEICHLAVTDPEGGLLVYKVVDPSFRNWPGLAVALRGNQISDFPLCNKSFNLSYCGHDL</sequence>
<dbReference type="EMBL" id="FNBX01000009">
    <property type="protein sequence ID" value="SDF63914.1"/>
    <property type="molecule type" value="Genomic_DNA"/>
</dbReference>
<dbReference type="InterPro" id="IPR052197">
    <property type="entry name" value="ComplexI_49kDa-like"/>
</dbReference>
<dbReference type="GO" id="GO:0008137">
    <property type="term" value="F:NADH dehydrogenase (ubiquinone) activity"/>
    <property type="evidence" value="ECO:0007669"/>
    <property type="project" value="InterPro"/>
</dbReference>
<dbReference type="STRING" id="571438.SAMN05192586_10992"/>
<dbReference type="InterPro" id="IPR001268">
    <property type="entry name" value="NADH_UbQ_OxRdtase_30kDa_su"/>
</dbReference>
<dbReference type="AlphaFoldDB" id="A0A1G7MQB6"/>
<keyword evidence="1" id="KW-0560">Oxidoreductase</keyword>
<dbReference type="InterPro" id="IPR001135">
    <property type="entry name" value="NADH_Q_OxRdtase_suD"/>
</dbReference>
<name>A0A1G7MQB6_9BACT</name>
<accession>A0A1G7MQB6</accession>
<dbReference type="Proteomes" id="UP000199355">
    <property type="component" value="Unassembled WGS sequence"/>
</dbReference>
<gene>
    <name evidence="5" type="ORF">SAMN05192586_10992</name>
</gene>
<dbReference type="InterPro" id="IPR029014">
    <property type="entry name" value="NiFe-Hase_large"/>
</dbReference>
<organism evidence="5 6">
    <name type="scientific">Desulfovibrio legallii</name>
    <dbReference type="NCBI Taxonomy" id="571438"/>
    <lineage>
        <taxon>Bacteria</taxon>
        <taxon>Pseudomonadati</taxon>
        <taxon>Thermodesulfobacteriota</taxon>
        <taxon>Desulfovibrionia</taxon>
        <taxon>Desulfovibrionales</taxon>
        <taxon>Desulfovibrionaceae</taxon>
        <taxon>Desulfovibrio</taxon>
    </lineage>
</organism>
<evidence type="ECO:0000313" key="5">
    <source>
        <dbReference type="EMBL" id="SDF63914.1"/>
    </source>
</evidence>
<dbReference type="OrthoDB" id="9801496at2"/>
<reference evidence="6" key="1">
    <citation type="submission" date="2016-10" db="EMBL/GenBank/DDBJ databases">
        <authorList>
            <person name="Varghese N."/>
            <person name="Submissions S."/>
        </authorList>
    </citation>
    <scope>NUCLEOTIDE SEQUENCE [LARGE SCALE GENOMIC DNA]</scope>
    <source>
        <strain evidence="6">KHC7</strain>
    </source>
</reference>
<dbReference type="SUPFAM" id="SSF56762">
    <property type="entry name" value="HydB/Nqo4-like"/>
    <property type="match status" value="1"/>
</dbReference>
<dbReference type="InterPro" id="IPR037232">
    <property type="entry name" value="NADH_quin_OxRdtase_su_C/D-like"/>
</dbReference>
<dbReference type="Pfam" id="PF00346">
    <property type="entry name" value="Complex1_49kDa"/>
    <property type="match status" value="1"/>
</dbReference>
<dbReference type="Pfam" id="PF00329">
    <property type="entry name" value="Complex1_30kDa"/>
    <property type="match status" value="1"/>
</dbReference>
<dbReference type="GO" id="GO:0048038">
    <property type="term" value="F:quinone binding"/>
    <property type="evidence" value="ECO:0007669"/>
    <property type="project" value="InterPro"/>
</dbReference>
<protein>
    <submittedName>
        <fullName evidence="5">Ni,Fe-hydrogenase III large subunit</fullName>
    </submittedName>
</protein>
<feature type="domain" description="NADH-quinone oxidoreductase subunit D" evidence="4">
    <location>
        <begin position="269"/>
        <end position="431"/>
    </location>
</feature>
<feature type="domain" description="NADH:ubiquinone oxidoreductase 30kDa subunit" evidence="3">
    <location>
        <begin position="78"/>
        <end position="113"/>
    </location>
</feature>
<evidence type="ECO:0000259" key="4">
    <source>
        <dbReference type="Pfam" id="PF00346"/>
    </source>
</evidence>
<proteinExistence type="predicted"/>
<dbReference type="GO" id="GO:0051287">
    <property type="term" value="F:NAD binding"/>
    <property type="evidence" value="ECO:0007669"/>
    <property type="project" value="InterPro"/>
</dbReference>
<evidence type="ECO:0000313" key="6">
    <source>
        <dbReference type="Proteomes" id="UP000199355"/>
    </source>
</evidence>
<evidence type="ECO:0000256" key="2">
    <source>
        <dbReference type="ARBA" id="ARBA00023027"/>
    </source>
</evidence>
<dbReference type="PANTHER" id="PTHR43485">
    <property type="entry name" value="HYDROGENASE-4 COMPONENT G"/>
    <property type="match status" value="1"/>
</dbReference>
<evidence type="ECO:0000259" key="3">
    <source>
        <dbReference type="Pfam" id="PF00329"/>
    </source>
</evidence>
<keyword evidence="2" id="KW-0520">NAD</keyword>